<dbReference type="Gene3D" id="3.30.70.920">
    <property type="match status" value="1"/>
</dbReference>
<dbReference type="GO" id="GO:0005829">
    <property type="term" value="C:cytosol"/>
    <property type="evidence" value="ECO:0007669"/>
    <property type="project" value="TreeGrafter"/>
</dbReference>
<dbReference type="AlphaFoldDB" id="A0A523BA22"/>
<dbReference type="InterPro" id="IPR019887">
    <property type="entry name" value="Tscrpt_reg_AsnC/Lrp_C"/>
</dbReference>
<sequence length="148" mass="16568">MNLDNTDIEILRLLQEDSRTSYREIANKLGLSVGTVHNRVKRLTSEGIIKSFSTILDPEKLGFELTAIILMQVEGAHIVDVEKALARSPPVIAVYDITGDFDIVIIAKFRGRAELNKFIKDVLRMPHVKRSVTSIALNVVKEDVKLSL</sequence>
<dbReference type="PROSITE" id="PS50956">
    <property type="entry name" value="HTH_ASNC_2"/>
    <property type="match status" value="1"/>
</dbReference>
<keyword evidence="2" id="KW-0238">DNA-binding</keyword>
<dbReference type="InterPro" id="IPR019885">
    <property type="entry name" value="Tscrpt_reg_HTH_AsnC-type_CS"/>
</dbReference>
<evidence type="ECO:0000313" key="5">
    <source>
        <dbReference type="EMBL" id="TDA37797.1"/>
    </source>
</evidence>
<dbReference type="PROSITE" id="PS00519">
    <property type="entry name" value="HTH_ASNC_1"/>
    <property type="match status" value="1"/>
</dbReference>
<dbReference type="SMART" id="SM00344">
    <property type="entry name" value="HTH_ASNC"/>
    <property type="match status" value="1"/>
</dbReference>
<evidence type="ECO:0000256" key="1">
    <source>
        <dbReference type="ARBA" id="ARBA00023015"/>
    </source>
</evidence>
<accession>A0A523BA22</accession>
<dbReference type="PRINTS" id="PR00033">
    <property type="entry name" value="HTHASNC"/>
</dbReference>
<dbReference type="Gene3D" id="1.10.10.10">
    <property type="entry name" value="Winged helix-like DNA-binding domain superfamily/Winged helix DNA-binding domain"/>
    <property type="match status" value="1"/>
</dbReference>
<evidence type="ECO:0000259" key="4">
    <source>
        <dbReference type="PROSITE" id="PS50956"/>
    </source>
</evidence>
<proteinExistence type="predicted"/>
<dbReference type="PANTHER" id="PTHR30154">
    <property type="entry name" value="LEUCINE-RESPONSIVE REGULATORY PROTEIN"/>
    <property type="match status" value="1"/>
</dbReference>
<dbReference type="GO" id="GO:0043565">
    <property type="term" value="F:sequence-specific DNA binding"/>
    <property type="evidence" value="ECO:0007669"/>
    <property type="project" value="InterPro"/>
</dbReference>
<keyword evidence="1" id="KW-0805">Transcription regulation</keyword>
<comment type="caution">
    <text evidence="5">The sequence shown here is derived from an EMBL/GenBank/DDBJ whole genome shotgun (WGS) entry which is preliminary data.</text>
</comment>
<dbReference type="InterPro" id="IPR011991">
    <property type="entry name" value="ArsR-like_HTH"/>
</dbReference>
<keyword evidence="3" id="KW-0804">Transcription</keyword>
<dbReference type="SUPFAM" id="SSF54909">
    <property type="entry name" value="Dimeric alpha+beta barrel"/>
    <property type="match status" value="1"/>
</dbReference>
<dbReference type="Pfam" id="PF01037">
    <property type="entry name" value="AsnC_trans_reg"/>
    <property type="match status" value="1"/>
</dbReference>
<dbReference type="InterPro" id="IPR000485">
    <property type="entry name" value="AsnC-type_HTH_dom"/>
</dbReference>
<dbReference type="Proteomes" id="UP000315399">
    <property type="component" value="Unassembled WGS sequence"/>
</dbReference>
<dbReference type="InterPro" id="IPR036390">
    <property type="entry name" value="WH_DNA-bd_sf"/>
</dbReference>
<protein>
    <submittedName>
        <fullName evidence="5">AsnC family transcriptional regulator</fullName>
    </submittedName>
</protein>
<gene>
    <name evidence="5" type="ORF">DSO08_05115</name>
</gene>
<dbReference type="InterPro" id="IPR019888">
    <property type="entry name" value="Tscrpt_reg_AsnC-like"/>
</dbReference>
<evidence type="ECO:0000256" key="3">
    <source>
        <dbReference type="ARBA" id="ARBA00023163"/>
    </source>
</evidence>
<reference evidence="5 6" key="1">
    <citation type="journal article" date="2019" name="Nat. Microbiol.">
        <title>Expanding anaerobic alkane metabolism in the domain of Archaea.</title>
        <authorList>
            <person name="Wang Y."/>
            <person name="Wegener G."/>
            <person name="Hou J."/>
            <person name="Wang F."/>
            <person name="Xiao X."/>
        </authorList>
    </citation>
    <scope>NUCLEOTIDE SEQUENCE [LARGE SCALE GENOMIC DNA]</scope>
    <source>
        <strain evidence="5">WYZ-LMO10</strain>
    </source>
</reference>
<dbReference type="EMBL" id="QNVH01000055">
    <property type="protein sequence ID" value="TDA37797.1"/>
    <property type="molecule type" value="Genomic_DNA"/>
</dbReference>
<dbReference type="InterPro" id="IPR036388">
    <property type="entry name" value="WH-like_DNA-bd_sf"/>
</dbReference>
<name>A0A523BA22_9CREN</name>
<organism evidence="5 6">
    <name type="scientific">Thermoproteota archaeon</name>
    <dbReference type="NCBI Taxonomy" id="2056631"/>
    <lineage>
        <taxon>Archaea</taxon>
        <taxon>Thermoproteota</taxon>
    </lineage>
</organism>
<dbReference type="InterPro" id="IPR011008">
    <property type="entry name" value="Dimeric_a/b-barrel"/>
</dbReference>
<dbReference type="GO" id="GO:0043200">
    <property type="term" value="P:response to amino acid"/>
    <property type="evidence" value="ECO:0007669"/>
    <property type="project" value="TreeGrafter"/>
</dbReference>
<dbReference type="PANTHER" id="PTHR30154:SF34">
    <property type="entry name" value="TRANSCRIPTIONAL REGULATOR AZLB"/>
    <property type="match status" value="1"/>
</dbReference>
<dbReference type="SUPFAM" id="SSF46785">
    <property type="entry name" value="Winged helix' DNA-binding domain"/>
    <property type="match status" value="1"/>
</dbReference>
<dbReference type="Pfam" id="PF13412">
    <property type="entry name" value="HTH_24"/>
    <property type="match status" value="1"/>
</dbReference>
<evidence type="ECO:0000256" key="2">
    <source>
        <dbReference type="ARBA" id="ARBA00023125"/>
    </source>
</evidence>
<feature type="domain" description="HTH asnC-type" evidence="4">
    <location>
        <begin position="3"/>
        <end position="64"/>
    </location>
</feature>
<evidence type="ECO:0000313" key="6">
    <source>
        <dbReference type="Proteomes" id="UP000315399"/>
    </source>
</evidence>
<dbReference type="CDD" id="cd00090">
    <property type="entry name" value="HTH_ARSR"/>
    <property type="match status" value="1"/>
</dbReference>